<dbReference type="InterPro" id="IPR050712">
    <property type="entry name" value="NAD(P)H-dep_reductase"/>
</dbReference>
<dbReference type="GO" id="GO:0016491">
    <property type="term" value="F:oxidoreductase activity"/>
    <property type="evidence" value="ECO:0007669"/>
    <property type="project" value="InterPro"/>
</dbReference>
<dbReference type="STRING" id="413434.SAMN04488132_108150"/>
<gene>
    <name evidence="2" type="ORF">SAMN04488132_108150</name>
</gene>
<accession>A0A1T4QIA0</accession>
<proteinExistence type="predicted"/>
<dbReference type="InterPro" id="IPR029039">
    <property type="entry name" value="Flavoprotein-like_sf"/>
</dbReference>
<evidence type="ECO:0000313" key="3">
    <source>
        <dbReference type="Proteomes" id="UP000190888"/>
    </source>
</evidence>
<feature type="domain" description="NADPH-dependent FMN reductase-like" evidence="1">
    <location>
        <begin position="6"/>
        <end position="141"/>
    </location>
</feature>
<reference evidence="2 3" key="1">
    <citation type="submission" date="2017-02" db="EMBL/GenBank/DDBJ databases">
        <authorList>
            <person name="Peterson S.W."/>
        </authorList>
    </citation>
    <scope>NUCLEOTIDE SEQUENCE [LARGE SCALE GENOMIC DNA]</scope>
    <source>
        <strain evidence="2 3">DSM 22335</strain>
    </source>
</reference>
<dbReference type="OrthoDB" id="9812295at2"/>
<evidence type="ECO:0000259" key="1">
    <source>
        <dbReference type="Pfam" id="PF03358"/>
    </source>
</evidence>
<keyword evidence="3" id="KW-1185">Reference proteome</keyword>
<name>A0A1T4QIA0_9BACT</name>
<organism evidence="2 3">
    <name type="scientific">Sediminibacterium ginsengisoli</name>
    <dbReference type="NCBI Taxonomy" id="413434"/>
    <lineage>
        <taxon>Bacteria</taxon>
        <taxon>Pseudomonadati</taxon>
        <taxon>Bacteroidota</taxon>
        <taxon>Chitinophagia</taxon>
        <taxon>Chitinophagales</taxon>
        <taxon>Chitinophagaceae</taxon>
        <taxon>Sediminibacterium</taxon>
    </lineage>
</organism>
<dbReference type="GO" id="GO:0010181">
    <property type="term" value="F:FMN binding"/>
    <property type="evidence" value="ECO:0007669"/>
    <property type="project" value="TreeGrafter"/>
</dbReference>
<dbReference type="PANTHER" id="PTHR30543">
    <property type="entry name" value="CHROMATE REDUCTASE"/>
    <property type="match status" value="1"/>
</dbReference>
<dbReference type="Gene3D" id="3.40.50.360">
    <property type="match status" value="1"/>
</dbReference>
<dbReference type="RefSeq" id="WP_078832075.1">
    <property type="nucleotide sequence ID" value="NZ_FUWH01000008.1"/>
</dbReference>
<protein>
    <submittedName>
        <fullName evidence="2">NAD(P)H-dependent FMN reductase</fullName>
    </submittedName>
</protein>
<dbReference type="GO" id="GO:0005829">
    <property type="term" value="C:cytosol"/>
    <property type="evidence" value="ECO:0007669"/>
    <property type="project" value="TreeGrafter"/>
</dbReference>
<dbReference type="EMBL" id="FUWH01000008">
    <property type="protein sequence ID" value="SKA03455.1"/>
    <property type="molecule type" value="Genomic_DNA"/>
</dbReference>
<dbReference type="PANTHER" id="PTHR30543:SF21">
    <property type="entry name" value="NAD(P)H-DEPENDENT FMN REDUCTASE LOT6"/>
    <property type="match status" value="1"/>
</dbReference>
<dbReference type="InterPro" id="IPR005025">
    <property type="entry name" value="FMN_Rdtase-like_dom"/>
</dbReference>
<dbReference type="SUPFAM" id="SSF52218">
    <property type="entry name" value="Flavoproteins"/>
    <property type="match status" value="1"/>
</dbReference>
<dbReference type="Proteomes" id="UP000190888">
    <property type="component" value="Unassembled WGS sequence"/>
</dbReference>
<dbReference type="AlphaFoldDB" id="A0A1T4QIA0"/>
<sequence length="178" mass="18772">MSGNGKILAISGSLRADSSSRQILRFLQSLPAPGYDFSFYDSMDSLPHFNDPTSDPPAVTALKQILADASGVVICTPEYAFGVPGSLKNMLDWTVGSGDLVNKPVALITASSSGDKAHASLLATLTALSASVAADHTLLIPFIRSKLDVNGHVKDPALSNALMQCWNSFLDHLNASEL</sequence>
<evidence type="ECO:0000313" key="2">
    <source>
        <dbReference type="EMBL" id="SKA03455.1"/>
    </source>
</evidence>
<dbReference type="Pfam" id="PF03358">
    <property type="entry name" value="FMN_red"/>
    <property type="match status" value="1"/>
</dbReference>